<comment type="subcellular location">
    <subcellularLocation>
        <location evidence="1 12">Endoplasmic reticulum membrane</location>
        <topology evidence="1 12">Multi-pass membrane protein</topology>
    </subcellularLocation>
</comment>
<dbReference type="GeneID" id="106155366"/>
<evidence type="ECO:0000256" key="6">
    <source>
        <dbReference type="ARBA" id="ARBA00022679"/>
    </source>
</evidence>
<evidence type="ECO:0000256" key="11">
    <source>
        <dbReference type="ARBA" id="ARBA00023180"/>
    </source>
</evidence>
<dbReference type="FunCoup" id="A0A1S3HHX1">
    <property type="interactions" value="1365"/>
</dbReference>
<evidence type="ECO:0000256" key="3">
    <source>
        <dbReference type="ARBA" id="ARBA00008400"/>
    </source>
</evidence>
<dbReference type="Pfam" id="PF04987">
    <property type="entry name" value="PigN"/>
    <property type="match status" value="2"/>
</dbReference>
<dbReference type="InterPro" id="IPR007070">
    <property type="entry name" value="GPI_EtnP_transferase_1"/>
</dbReference>
<dbReference type="OrthoDB" id="2748310at2759"/>
<keyword evidence="11" id="KW-0325">Glycoprotein</keyword>
<feature type="transmembrane region" description="Helical" evidence="12">
    <location>
        <begin position="266"/>
        <end position="286"/>
    </location>
</feature>
<dbReference type="CDD" id="cd16020">
    <property type="entry name" value="GPI_EPT_1"/>
    <property type="match status" value="1"/>
</dbReference>
<evidence type="ECO:0000256" key="7">
    <source>
        <dbReference type="ARBA" id="ARBA00022692"/>
    </source>
</evidence>
<evidence type="ECO:0000256" key="2">
    <source>
        <dbReference type="ARBA" id="ARBA00004687"/>
    </source>
</evidence>
<accession>A0A1S3HHX1</accession>
<dbReference type="InterPro" id="IPR017852">
    <property type="entry name" value="GPI_EtnP_transferase_1_C"/>
</dbReference>
<feature type="transmembrane region" description="Helical" evidence="12">
    <location>
        <begin position="449"/>
        <end position="474"/>
    </location>
</feature>
<sequence length="610" mass="68283">MQSGISLIIAGLVVHVVFFISIFDIYFTSPLVHGMTPFQTPLEPPSKRLVLFVTDGLRADKFFGADRSTAPYMRDVIEKRGAWGISHTRVPTESRPGHVALIAGFYEDVSAVAKGWKENPVEFDSVFNESRTTWSWGSPDILPMFAKGATGDHVFTKMYPAAEEDFAGSDTTKLDTWVFDEVVEFFEEAKRNASLARLLSQDQIVLFLHLLGLDTCGHSQKPHSEVQSLPFSHYVYCLLPVILWWEVIRRNTILEDAWKNGIKNNVLTVLLILGIGGGGLEIIVMGFFRRELLSVGFISMAVWPWVSSTSKAHRKTVLAWSISCILVAIFPMMPVVGRGANYSLVTLAGVLALVCAVMCLWGLKSSGMGITGHEKYINLGILPYIQMGVIFASVLIVTTTAWSISNKEGLPLVNQLGSWTILGLSIILPLFSATQLYHRLYSIAMALFAPYLLMSTAHEGMFCLALCLLLFSWLQMEYKLAQTEKSISDGHKQLVRALDKVDFSQMDTVERHLIQADLRCAYFFLHVLHDKSNYPWFTFVYCTIFSCIVTQYDILINIFLDLELQVFMIISAFFGTGNIASINSFDPASVYCFLTVFSPFVMGALMLWKS</sequence>
<evidence type="ECO:0000256" key="10">
    <source>
        <dbReference type="ARBA" id="ARBA00023136"/>
    </source>
</evidence>
<keyword evidence="5 12" id="KW-0337">GPI-anchor biosynthesis</keyword>
<dbReference type="GO" id="GO:0051377">
    <property type="term" value="F:mannose-ethanolamine phosphotransferase activity"/>
    <property type="evidence" value="ECO:0007669"/>
    <property type="project" value="UniProtKB-UniRule"/>
</dbReference>
<evidence type="ECO:0000259" key="13">
    <source>
        <dbReference type="Pfam" id="PF04987"/>
    </source>
</evidence>
<feature type="transmembrane region" description="Helical" evidence="12">
    <location>
        <begin position="317"/>
        <end position="336"/>
    </location>
</feature>
<keyword evidence="6 12" id="KW-0808">Transferase</keyword>
<evidence type="ECO:0000256" key="4">
    <source>
        <dbReference type="ARBA" id="ARBA00020831"/>
    </source>
</evidence>
<reference evidence="15" key="1">
    <citation type="submission" date="2025-08" db="UniProtKB">
        <authorList>
            <consortium name="RefSeq"/>
        </authorList>
    </citation>
    <scope>IDENTIFICATION</scope>
    <source>
        <tissue evidence="15">Gonads</tissue>
    </source>
</reference>
<dbReference type="KEGG" id="lak:106155366"/>
<dbReference type="GO" id="GO:0005789">
    <property type="term" value="C:endoplasmic reticulum membrane"/>
    <property type="evidence" value="ECO:0007669"/>
    <property type="project" value="UniProtKB-SubCell"/>
</dbReference>
<dbReference type="UniPathway" id="UPA00196"/>
<dbReference type="Gene3D" id="3.40.720.10">
    <property type="entry name" value="Alkaline Phosphatase, subunit A"/>
    <property type="match status" value="1"/>
</dbReference>
<comment type="function">
    <text evidence="12">Ethanolamine phosphate transferase involved in glycosylphosphatidylinositol-anchor biosynthesis. Transfers ethanolamine phosphate to the first alpha-1,4-linked mannose of the glycosylphosphatidylinositol precursor of GPI-anchor.</text>
</comment>
<protein>
    <recommendedName>
        <fullName evidence="4 12">GPI ethanolamine phosphate transferase 1</fullName>
        <ecNumber evidence="12">2.-.-.-</ecNumber>
    </recommendedName>
</protein>
<dbReference type="GO" id="GO:0006506">
    <property type="term" value="P:GPI anchor biosynthetic process"/>
    <property type="evidence" value="ECO:0007669"/>
    <property type="project" value="UniProtKB-UniPathway"/>
</dbReference>
<feature type="transmembrane region" description="Helical" evidence="12">
    <location>
        <begin position="342"/>
        <end position="363"/>
    </location>
</feature>
<dbReference type="EC" id="2.-.-.-" evidence="12"/>
<gene>
    <name evidence="15" type="primary">LOC106155366</name>
</gene>
<dbReference type="InterPro" id="IPR037671">
    <property type="entry name" value="PIGN_N"/>
</dbReference>
<dbReference type="Proteomes" id="UP000085678">
    <property type="component" value="Unplaced"/>
</dbReference>
<name>A0A1S3HHX1_LINAN</name>
<comment type="similarity">
    <text evidence="3 12">Belongs to the PIGG/PIGN/PIGO family. PIGN subfamily.</text>
</comment>
<feature type="transmembrane region" description="Helical" evidence="12">
    <location>
        <begin position="564"/>
        <end position="582"/>
    </location>
</feature>
<feature type="transmembrane region" description="Helical" evidence="12">
    <location>
        <begin position="384"/>
        <end position="404"/>
    </location>
</feature>
<evidence type="ECO:0000256" key="8">
    <source>
        <dbReference type="ARBA" id="ARBA00022824"/>
    </source>
</evidence>
<keyword evidence="9 12" id="KW-1133">Transmembrane helix</keyword>
<comment type="pathway">
    <text evidence="2 12">Glycolipid biosynthesis; glycosylphosphatidylinositol-anchor biosynthesis.</text>
</comment>
<dbReference type="InterPro" id="IPR017850">
    <property type="entry name" value="Alkaline_phosphatase_core_sf"/>
</dbReference>
<feature type="transmembrane region" description="Helical" evidence="12">
    <location>
        <begin position="534"/>
        <end position="552"/>
    </location>
</feature>
<evidence type="ECO:0000256" key="5">
    <source>
        <dbReference type="ARBA" id="ARBA00022502"/>
    </source>
</evidence>
<evidence type="ECO:0000256" key="9">
    <source>
        <dbReference type="ARBA" id="ARBA00022989"/>
    </source>
</evidence>
<evidence type="ECO:0000313" key="14">
    <source>
        <dbReference type="Proteomes" id="UP000085678"/>
    </source>
</evidence>
<feature type="domain" description="GPI ethanolamine phosphate transferase 1 C-terminal" evidence="13">
    <location>
        <begin position="226"/>
        <end position="526"/>
    </location>
</feature>
<keyword evidence="7 12" id="KW-0812">Transmembrane</keyword>
<feature type="transmembrane region" description="Helical" evidence="12">
    <location>
        <begin position="416"/>
        <end position="437"/>
    </location>
</feature>
<dbReference type="AlphaFoldDB" id="A0A1S3HHX1"/>
<keyword evidence="10 12" id="KW-0472">Membrane</keyword>
<dbReference type="RefSeq" id="XP_013385617.1">
    <property type="nucleotide sequence ID" value="XM_013530163.1"/>
</dbReference>
<feature type="transmembrane region" description="Helical" evidence="12">
    <location>
        <begin position="588"/>
        <end position="608"/>
    </location>
</feature>
<keyword evidence="8 12" id="KW-0256">Endoplasmic reticulum</keyword>
<dbReference type="InParanoid" id="A0A1S3HHX1"/>
<proteinExistence type="inferred from homology"/>
<keyword evidence="14" id="KW-1185">Reference proteome</keyword>
<dbReference type="PANTHER" id="PTHR12250">
    <property type="entry name" value="PHOSPHATIDYLINOSITOL GLYCAN, CLASS N"/>
    <property type="match status" value="1"/>
</dbReference>
<dbReference type="FunFam" id="3.40.720.10:FF:000091">
    <property type="entry name" value="Phosphatidylinositol glycan anchor biosynthesis, class N"/>
    <property type="match status" value="1"/>
</dbReference>
<comment type="caution">
    <text evidence="12">Lacks conserved residue(s) required for the propagation of feature annotation.</text>
</comment>
<dbReference type="SUPFAM" id="SSF53649">
    <property type="entry name" value="Alkaline phosphatase-like"/>
    <property type="match status" value="1"/>
</dbReference>
<evidence type="ECO:0000256" key="1">
    <source>
        <dbReference type="ARBA" id="ARBA00004477"/>
    </source>
</evidence>
<dbReference type="PANTHER" id="PTHR12250:SF0">
    <property type="entry name" value="GPI ETHANOLAMINE PHOSPHATE TRANSFERASE 1"/>
    <property type="match status" value="1"/>
</dbReference>
<evidence type="ECO:0000313" key="15">
    <source>
        <dbReference type="RefSeq" id="XP_013385617.1"/>
    </source>
</evidence>
<feature type="domain" description="GPI ethanolamine phosphate transferase 1 C-terminal" evidence="13">
    <location>
        <begin position="566"/>
        <end position="609"/>
    </location>
</feature>
<feature type="transmembrane region" description="Helical" evidence="12">
    <location>
        <begin position="7"/>
        <end position="27"/>
    </location>
</feature>
<evidence type="ECO:0000256" key="12">
    <source>
        <dbReference type="RuleBase" id="RU367138"/>
    </source>
</evidence>
<dbReference type="STRING" id="7574.A0A1S3HHX1"/>
<organism evidence="14 15">
    <name type="scientific">Lingula anatina</name>
    <name type="common">Brachiopod</name>
    <name type="synonym">Lingula unguis</name>
    <dbReference type="NCBI Taxonomy" id="7574"/>
    <lineage>
        <taxon>Eukaryota</taxon>
        <taxon>Metazoa</taxon>
        <taxon>Spiralia</taxon>
        <taxon>Lophotrochozoa</taxon>
        <taxon>Brachiopoda</taxon>
        <taxon>Linguliformea</taxon>
        <taxon>Lingulata</taxon>
        <taxon>Lingulida</taxon>
        <taxon>Linguloidea</taxon>
        <taxon>Lingulidae</taxon>
        <taxon>Lingula</taxon>
    </lineage>
</organism>